<dbReference type="EMBL" id="FMUS01000011">
    <property type="protein sequence ID" value="SCY61614.1"/>
    <property type="molecule type" value="Genomic_DNA"/>
</dbReference>
<dbReference type="OrthoDB" id="1696612at2"/>
<dbReference type="Proteomes" id="UP000198636">
    <property type="component" value="Unassembled WGS sequence"/>
</dbReference>
<protein>
    <submittedName>
        <fullName evidence="2">Two-component signal transduction system YycFG, regulatory protein YycH</fullName>
    </submittedName>
</protein>
<dbReference type="InterPro" id="IPR042274">
    <property type="entry name" value="YycH/YycI_2"/>
</dbReference>
<keyword evidence="1" id="KW-0472">Membrane</keyword>
<organism evidence="2 3">
    <name type="scientific">Alkaliphilus peptidifermentans DSM 18978</name>
    <dbReference type="NCBI Taxonomy" id="1120976"/>
    <lineage>
        <taxon>Bacteria</taxon>
        <taxon>Bacillati</taxon>
        <taxon>Bacillota</taxon>
        <taxon>Clostridia</taxon>
        <taxon>Peptostreptococcales</taxon>
        <taxon>Natronincolaceae</taxon>
        <taxon>Alkaliphilus</taxon>
    </lineage>
</organism>
<accession>A0A1G5HCZ0</accession>
<dbReference type="Gene3D" id="3.30.310.160">
    <property type="entry name" value="YycH protein, domain 2"/>
    <property type="match status" value="1"/>
</dbReference>
<reference evidence="2 3" key="1">
    <citation type="submission" date="2016-10" db="EMBL/GenBank/DDBJ databases">
        <authorList>
            <person name="de Groot N.N."/>
        </authorList>
    </citation>
    <scope>NUCLEOTIDE SEQUENCE [LARGE SCALE GENOMIC DNA]</scope>
    <source>
        <strain evidence="2 3">DSM 18978</strain>
    </source>
</reference>
<evidence type="ECO:0000256" key="1">
    <source>
        <dbReference type="SAM" id="Phobius"/>
    </source>
</evidence>
<gene>
    <name evidence="2" type="ORF">SAMN03080606_01963</name>
</gene>
<dbReference type="AlphaFoldDB" id="A0A1G5HCZ0"/>
<proteinExistence type="predicted"/>
<evidence type="ECO:0000313" key="2">
    <source>
        <dbReference type="EMBL" id="SCY61614.1"/>
    </source>
</evidence>
<feature type="transmembrane region" description="Helical" evidence="1">
    <location>
        <begin position="9"/>
        <end position="28"/>
    </location>
</feature>
<name>A0A1G5HCZ0_9FIRM</name>
<dbReference type="STRING" id="1120976.SAMN03080606_01963"/>
<dbReference type="RefSeq" id="WP_091542873.1">
    <property type="nucleotide sequence ID" value="NZ_FMUS01000011.1"/>
</dbReference>
<keyword evidence="1" id="KW-1133">Transmembrane helix</keyword>
<keyword evidence="1" id="KW-0812">Transmembrane</keyword>
<evidence type="ECO:0000313" key="3">
    <source>
        <dbReference type="Proteomes" id="UP000198636"/>
    </source>
</evidence>
<sequence length="476" mass="55294">MTRERLKTIVLSILIVMSALLTQQIWFYSPVEILQSEAFSRGANPHNIRENIISPKKITLGFGGGIQSSDYTILPYAESQEVWEYSKLVLEDFFMLDPEINQISGESYIKHMGLKHVELEFGENISSVLVSSIFNNIDSKIVRNIREVKKILIPAINRGTIYIVGKDDNTYEIKLQNYTENRIINEYMNQYEEQDFIKYYRLLLVSFKDNYTLMPLNFTPLPKITMESVIDVEDERILDFHSEVFFDKNLDFVRIIRETNGAVVYLYGYGEKTLRISPRGRLEYNEEVSNSSSTNVMTALDTAIEFIEKHGILPETAYLAEVRQIKTEHSNGYFFGFNYFVDGYPMAFSSNNMKYPIEVEVFGSTIKNYRSFVRRPMSLPTMTRLESIISPHKVIGNNIKLFESDITDFEKDSELEEADSNNDILRNISSIQMVYFDTMEEKSSQTVLPTWQIKVNNRVYYFDSYKGELLHSGVFE</sequence>
<keyword evidence="3" id="KW-1185">Reference proteome</keyword>